<dbReference type="Proteomes" id="UP000284322">
    <property type="component" value="Unassembled WGS sequence"/>
</dbReference>
<dbReference type="InterPro" id="IPR018673">
    <property type="entry name" value="DUF2141"/>
</dbReference>
<dbReference type="AlphaFoldDB" id="A0A419R4F1"/>
<dbReference type="EMBL" id="RAHJ01000014">
    <property type="protein sequence ID" value="RJX69286.1"/>
    <property type="molecule type" value="Genomic_DNA"/>
</dbReference>
<proteinExistence type="predicted"/>
<dbReference type="Pfam" id="PF09912">
    <property type="entry name" value="DUF2141"/>
    <property type="match status" value="1"/>
</dbReference>
<gene>
    <name evidence="1" type="ORF">D6858_05305</name>
</gene>
<reference evidence="1 2" key="1">
    <citation type="submission" date="2018-09" db="EMBL/GenBank/DDBJ databases">
        <title>Altererythrobacter sp.Ery1 and Ery12, the genome sequencing of novel strains in genus Alterythrobacter.</title>
        <authorList>
            <person name="Cheng H."/>
            <person name="Wu Y.-H."/>
            <person name="Fang C."/>
            <person name="Xu X.-W."/>
        </authorList>
    </citation>
    <scope>NUCLEOTIDE SEQUENCE [LARGE SCALE GENOMIC DNA]</scope>
    <source>
        <strain evidence="1 2">Ery12</strain>
    </source>
</reference>
<keyword evidence="2" id="KW-1185">Reference proteome</keyword>
<organism evidence="1 2">
    <name type="scientific">Tsuneonella suprasediminis</name>
    <dbReference type="NCBI Taxonomy" id="2306996"/>
    <lineage>
        <taxon>Bacteria</taxon>
        <taxon>Pseudomonadati</taxon>
        <taxon>Pseudomonadota</taxon>
        <taxon>Alphaproteobacteria</taxon>
        <taxon>Sphingomonadales</taxon>
        <taxon>Erythrobacteraceae</taxon>
        <taxon>Tsuneonella</taxon>
    </lineage>
</organism>
<comment type="caution">
    <text evidence="1">The sequence shown here is derived from an EMBL/GenBank/DDBJ whole genome shotgun (WGS) entry which is preliminary data.</text>
</comment>
<name>A0A419R4F1_9SPHN</name>
<accession>A0A419R4F1</accession>
<protein>
    <submittedName>
        <fullName evidence="1">DUF2141 domain-containing protein</fullName>
    </submittedName>
</protein>
<sequence>MQFRALFPRVGPPLPYRRWAIGAITFSGAALIPISPQAAPVTVGPFSNVHVEITGLRSAKGLVRVCMTRIPRSFPDCKDDPASRQMSVTADKALKLTFTDVPVGSWAIAVLHDENSNGKADKALMIPREGFGFSRDAPVRFGPPRFKDAVFAVPQDDVSISIRMRYML</sequence>
<evidence type="ECO:0000313" key="1">
    <source>
        <dbReference type="EMBL" id="RJX69286.1"/>
    </source>
</evidence>
<dbReference type="OrthoDB" id="9788332at2"/>
<evidence type="ECO:0000313" key="2">
    <source>
        <dbReference type="Proteomes" id="UP000284322"/>
    </source>
</evidence>